<keyword evidence="3" id="KW-1185">Reference proteome</keyword>
<feature type="coiled-coil region" evidence="1">
    <location>
        <begin position="252"/>
        <end position="298"/>
    </location>
</feature>
<gene>
    <name evidence="2" type="ORF">CINC_LOCUS3171</name>
</gene>
<evidence type="ECO:0000313" key="3">
    <source>
        <dbReference type="Proteomes" id="UP001154114"/>
    </source>
</evidence>
<feature type="coiled-coil region" evidence="1">
    <location>
        <begin position="570"/>
        <end position="597"/>
    </location>
</feature>
<dbReference type="InterPro" id="IPR049630">
    <property type="entry name" value="DYDC-like_DD"/>
</dbReference>
<proteinExistence type="predicted"/>
<dbReference type="CDD" id="cd22966">
    <property type="entry name" value="DD_DYDC-like"/>
    <property type="match status" value="1"/>
</dbReference>
<evidence type="ECO:0000313" key="2">
    <source>
        <dbReference type="EMBL" id="CAD0201501.1"/>
    </source>
</evidence>
<reference evidence="2" key="1">
    <citation type="submission" date="2021-12" db="EMBL/GenBank/DDBJ databases">
        <authorList>
            <person name="King R."/>
        </authorList>
    </citation>
    <scope>NUCLEOTIDE SEQUENCE</scope>
</reference>
<dbReference type="EMBL" id="LR824017">
    <property type="protein sequence ID" value="CAD0201501.1"/>
    <property type="molecule type" value="Genomic_DNA"/>
</dbReference>
<sequence length="642" mass="74979">MPMIDENQDVEFMVDISRQVKDFYESAVIYITEKDYSDTLFDTLCSLRTALREDDKKRVIDLIVDYHLQWLHAINEIEKYKNNFNEKLPRDQVYHAITYTIDMMASRLKYFERYMEKYRPILSNTSQNELVTDLEIVEEMHRDVTHILLEKLKCFKNYHCFEEFKVHVTEAIEDLLTWVDKIYDGISIKISNYINVNVPHLSGDLTKTLQQIVDDLQSDESPAARKLVEQLKAKGREMGSLLRCTAGHNLEISKVFEKINVLDDRLKRLESEPNSAAVMALQHKKEYLEKRMASLENLKTTIKSMQNLTDVKLYDDVKDDELCPCEDFYQLRIFNHLLPEQERERLVTELCALWDKAVFGERSRSIISILSAADMKEEYTDELGTFFIDEHSRKIYRVPDDDVLYQANERNELVPVKDDEENVYFYDECGRYFVDAKTNQRVYKAHATASEYMMDSTGVLLKVKEVRDGITYHYDQCGRYYIDSDGKHIYRDEDRLSEYENDGLGNLVRIRSHLDIFEPCPGDAYVSEDVRYLKTVVGPALRVCIGNVLMHQPSDPVKFLSHRLIKYRENEELRELRAREKEQLDVERQIIAEEERAAAERAAMEAALLTQGGSEASYDSNMVMYTSMHPDDQLSIGGTSSK</sequence>
<name>A0A9N8KXQ5_CHRIL</name>
<keyword evidence="1" id="KW-0175">Coiled coil</keyword>
<dbReference type="OrthoDB" id="432281at2759"/>
<organism evidence="2 3">
    <name type="scientific">Chrysodeixis includens</name>
    <name type="common">Soybean looper</name>
    <name type="synonym">Pseudoplusia includens</name>
    <dbReference type="NCBI Taxonomy" id="689277"/>
    <lineage>
        <taxon>Eukaryota</taxon>
        <taxon>Metazoa</taxon>
        <taxon>Ecdysozoa</taxon>
        <taxon>Arthropoda</taxon>
        <taxon>Hexapoda</taxon>
        <taxon>Insecta</taxon>
        <taxon>Pterygota</taxon>
        <taxon>Neoptera</taxon>
        <taxon>Endopterygota</taxon>
        <taxon>Lepidoptera</taxon>
        <taxon>Glossata</taxon>
        <taxon>Ditrysia</taxon>
        <taxon>Noctuoidea</taxon>
        <taxon>Noctuidae</taxon>
        <taxon>Plusiinae</taxon>
        <taxon>Chrysodeixis</taxon>
    </lineage>
</organism>
<evidence type="ECO:0000256" key="1">
    <source>
        <dbReference type="SAM" id="Coils"/>
    </source>
</evidence>
<dbReference type="Proteomes" id="UP001154114">
    <property type="component" value="Chromosome 14"/>
</dbReference>
<protein>
    <submittedName>
        <fullName evidence="2">Uncharacterized protein</fullName>
    </submittedName>
</protein>
<dbReference type="AlphaFoldDB" id="A0A9N8KXQ5"/>
<accession>A0A9N8KXQ5</accession>